<organism evidence="3 4">
    <name type="scientific">Lujinxingia litoralis</name>
    <dbReference type="NCBI Taxonomy" id="2211119"/>
    <lineage>
        <taxon>Bacteria</taxon>
        <taxon>Deltaproteobacteria</taxon>
        <taxon>Bradymonadales</taxon>
        <taxon>Lujinxingiaceae</taxon>
        <taxon>Lujinxingia</taxon>
    </lineage>
</organism>
<reference evidence="3 4" key="1">
    <citation type="submission" date="2018-05" db="EMBL/GenBank/DDBJ databases">
        <title>Lujinxingia marina gen. nov. sp. nov., a new facultative anaerobic member of the class Deltaproteobacteria, and proposal of Lujinxingaceae fam. nov.</title>
        <authorList>
            <person name="Li C.-M."/>
        </authorList>
    </citation>
    <scope>NUCLEOTIDE SEQUENCE [LARGE SCALE GENOMIC DNA]</scope>
    <source>
        <strain evidence="3 4">B210</strain>
    </source>
</reference>
<dbReference type="AlphaFoldDB" id="A0A328CAQ0"/>
<dbReference type="RefSeq" id="WP_111728394.1">
    <property type="nucleotide sequence ID" value="NZ_QHKO01000001.1"/>
</dbReference>
<dbReference type="EMBL" id="QHKO01000001">
    <property type="protein sequence ID" value="RAL25222.1"/>
    <property type="molecule type" value="Genomic_DNA"/>
</dbReference>
<keyword evidence="4" id="KW-1185">Reference proteome</keyword>
<feature type="region of interest" description="Disordered" evidence="1">
    <location>
        <begin position="128"/>
        <end position="156"/>
    </location>
</feature>
<keyword evidence="2" id="KW-0732">Signal</keyword>
<dbReference type="OrthoDB" id="5490523at2"/>
<comment type="caution">
    <text evidence="3">The sequence shown here is derived from an EMBL/GenBank/DDBJ whole genome shotgun (WGS) entry which is preliminary data.</text>
</comment>
<feature type="region of interest" description="Disordered" evidence="1">
    <location>
        <begin position="27"/>
        <end position="49"/>
    </location>
</feature>
<evidence type="ECO:0000256" key="1">
    <source>
        <dbReference type="SAM" id="MobiDB-lite"/>
    </source>
</evidence>
<dbReference type="Proteomes" id="UP000249169">
    <property type="component" value="Unassembled WGS sequence"/>
</dbReference>
<evidence type="ECO:0000313" key="3">
    <source>
        <dbReference type="EMBL" id="RAL25222.1"/>
    </source>
</evidence>
<sequence>MPPLMKSPLTLCAALTVSAALAMPATAQEPPALPSEPPVERTTSADPASEHTDAFATLNARASELGCDLIFRALAGEQQVGACADQRVLVSWGEDVQVRRAPGPVEALVGSDGELWVITRHQSATPLKALPSDAPRLPAGATSPPPSPETPPSAATEIRGQVLEASRGVIIIDLGSDQGLTSRQLIELYTVEEVPLGTGGETSSRTRTLAVAPVRALSADRAELALGLAERVPPGARARTTEREATASRFAPERLGGLSRLSFTLRPFLALGTVGAGTLSQASASYQLPGPWTAELLIDPLAIGFSRAGNLLAAIGTAIVSYDTTPFQVGLGVGTTTINSSTYQSGDSDTGAFGAELGFAISQKVRLGALDGLHLEVVNNFFLTSSAFRYGGTAGSAQVPAGSIGKSSWIVARGGAGFAGHAFGEVGLKVLAYGNGDRGSLFFTPTVGLAQLRGTRVVDCPSGPDVPSGLETRPDDLVCYAELSQGGPMIGFQVEWRP</sequence>
<protein>
    <submittedName>
        <fullName evidence="3">Uncharacterized protein</fullName>
    </submittedName>
</protein>
<evidence type="ECO:0000256" key="2">
    <source>
        <dbReference type="SAM" id="SignalP"/>
    </source>
</evidence>
<evidence type="ECO:0000313" key="4">
    <source>
        <dbReference type="Proteomes" id="UP000249169"/>
    </source>
</evidence>
<gene>
    <name evidence="3" type="ORF">DL240_03150</name>
</gene>
<proteinExistence type="predicted"/>
<accession>A0A328CAQ0</accession>
<feature type="signal peptide" evidence="2">
    <location>
        <begin position="1"/>
        <end position="27"/>
    </location>
</feature>
<feature type="chain" id="PRO_5016368070" evidence="2">
    <location>
        <begin position="28"/>
        <end position="498"/>
    </location>
</feature>
<name>A0A328CAQ0_9DELT</name>